<dbReference type="InterPro" id="IPR023631">
    <property type="entry name" value="Amidase_dom"/>
</dbReference>
<dbReference type="GO" id="GO:0009062">
    <property type="term" value="P:fatty acid catabolic process"/>
    <property type="evidence" value="ECO:0007669"/>
    <property type="project" value="TreeGrafter"/>
</dbReference>
<feature type="non-terminal residue" evidence="3">
    <location>
        <position position="1"/>
    </location>
</feature>
<feature type="domain" description="Amidase" evidence="2">
    <location>
        <begin position="104"/>
        <end position="205"/>
    </location>
</feature>
<comment type="caution">
    <text evidence="3">The sequence shown here is derived from an EMBL/GenBank/DDBJ whole genome shotgun (WGS) entry which is preliminary data.</text>
</comment>
<dbReference type="PANTHER" id="PTHR45847:SF10">
    <property type="entry name" value="FATTY ACID AMIDE HYDROLASE 1"/>
    <property type="match status" value="1"/>
</dbReference>
<evidence type="ECO:0000256" key="1">
    <source>
        <dbReference type="SAM" id="Phobius"/>
    </source>
</evidence>
<sequence length="207" mass="23557">VTHPLDTMHPSFLILTSLTTKCTILGLITLSLLRKLQRRMERKKIKANAAAKIAAVVEERKENIVWAKKEAEKVDEDERKKIEGMDFRTLRDALQSGEVTAESVMRAYYGLAVRAHEKTNCLTTIIKQSLDDAMELDKKVRDPSYKKPPLFGIPISIKDSIEMGGQRCTWGLVQKIDVIPREDSFQVMKLRRDGRIPFSKTNIPTTC</sequence>
<evidence type="ECO:0000313" key="3">
    <source>
        <dbReference type="EMBL" id="GMR60726.1"/>
    </source>
</evidence>
<dbReference type="GO" id="GO:0004040">
    <property type="term" value="F:amidase activity"/>
    <property type="evidence" value="ECO:0007669"/>
    <property type="project" value="TreeGrafter"/>
</dbReference>
<feature type="non-terminal residue" evidence="3">
    <location>
        <position position="207"/>
    </location>
</feature>
<keyword evidence="1" id="KW-0472">Membrane</keyword>
<dbReference type="InterPro" id="IPR052096">
    <property type="entry name" value="Endocannabinoid_amidase"/>
</dbReference>
<dbReference type="Pfam" id="PF01425">
    <property type="entry name" value="Amidase"/>
    <property type="match status" value="1"/>
</dbReference>
<keyword evidence="1" id="KW-0812">Transmembrane</keyword>
<protein>
    <recommendedName>
        <fullName evidence="2">Amidase domain-containing protein</fullName>
    </recommendedName>
</protein>
<evidence type="ECO:0000259" key="2">
    <source>
        <dbReference type="Pfam" id="PF01425"/>
    </source>
</evidence>
<proteinExistence type="predicted"/>
<keyword evidence="1" id="KW-1133">Transmembrane helix</keyword>
<gene>
    <name evidence="3" type="ORF">PMAYCL1PPCAC_30921</name>
</gene>
<dbReference type="GO" id="GO:0017064">
    <property type="term" value="F:fatty acid amide hydrolase activity"/>
    <property type="evidence" value="ECO:0007669"/>
    <property type="project" value="TreeGrafter"/>
</dbReference>
<dbReference type="EMBL" id="BTRK01000006">
    <property type="protein sequence ID" value="GMR60726.1"/>
    <property type="molecule type" value="Genomic_DNA"/>
</dbReference>
<dbReference type="Proteomes" id="UP001328107">
    <property type="component" value="Unassembled WGS sequence"/>
</dbReference>
<evidence type="ECO:0000313" key="4">
    <source>
        <dbReference type="Proteomes" id="UP001328107"/>
    </source>
</evidence>
<name>A0AAN5DC15_9BILA</name>
<dbReference type="PANTHER" id="PTHR45847">
    <property type="entry name" value="FATTY ACID AMIDE HYDROLASE"/>
    <property type="match status" value="1"/>
</dbReference>
<dbReference type="Gene3D" id="3.90.1300.10">
    <property type="entry name" value="Amidase signature (AS) domain"/>
    <property type="match status" value="1"/>
</dbReference>
<accession>A0AAN5DC15</accession>
<organism evidence="3 4">
    <name type="scientific">Pristionchus mayeri</name>
    <dbReference type="NCBI Taxonomy" id="1317129"/>
    <lineage>
        <taxon>Eukaryota</taxon>
        <taxon>Metazoa</taxon>
        <taxon>Ecdysozoa</taxon>
        <taxon>Nematoda</taxon>
        <taxon>Chromadorea</taxon>
        <taxon>Rhabditida</taxon>
        <taxon>Rhabditina</taxon>
        <taxon>Diplogasteromorpha</taxon>
        <taxon>Diplogasteroidea</taxon>
        <taxon>Neodiplogasteridae</taxon>
        <taxon>Pristionchus</taxon>
    </lineage>
</organism>
<dbReference type="SUPFAM" id="SSF75304">
    <property type="entry name" value="Amidase signature (AS) enzymes"/>
    <property type="match status" value="1"/>
</dbReference>
<keyword evidence="4" id="KW-1185">Reference proteome</keyword>
<dbReference type="InterPro" id="IPR036928">
    <property type="entry name" value="AS_sf"/>
</dbReference>
<reference evidence="4" key="1">
    <citation type="submission" date="2022-10" db="EMBL/GenBank/DDBJ databases">
        <title>Genome assembly of Pristionchus species.</title>
        <authorList>
            <person name="Yoshida K."/>
            <person name="Sommer R.J."/>
        </authorList>
    </citation>
    <scope>NUCLEOTIDE SEQUENCE [LARGE SCALE GENOMIC DNA]</scope>
    <source>
        <strain evidence="4">RS5460</strain>
    </source>
</reference>
<dbReference type="AlphaFoldDB" id="A0AAN5DC15"/>
<feature type="transmembrane region" description="Helical" evidence="1">
    <location>
        <begin position="12"/>
        <end position="33"/>
    </location>
</feature>